<reference evidence="5 6" key="1">
    <citation type="journal article" date="2018" name="Aquat. Microb. Ecol.">
        <title>Gammaproteobacterial methanotrophs dominate.</title>
        <authorList>
            <person name="Rissanen A.J."/>
            <person name="Saarenheimo J."/>
            <person name="Tiirola M."/>
            <person name="Peura S."/>
            <person name="Aalto S.L."/>
            <person name="Karvinen A."/>
            <person name="Nykanen H."/>
        </authorList>
    </citation>
    <scope>NUCLEOTIDE SEQUENCE [LARGE SCALE GENOMIC DNA]</scope>
    <source>
        <strain evidence="5">AMbin10</strain>
    </source>
</reference>
<dbReference type="Pfam" id="PF09865">
    <property type="entry name" value="DUF2092"/>
    <property type="match status" value="1"/>
</dbReference>
<dbReference type="SUPFAM" id="SSF89392">
    <property type="entry name" value="Prokaryotic lipoproteins and lipoprotein localization factors"/>
    <property type="match status" value="1"/>
</dbReference>
<dbReference type="EMBL" id="QJPH01000287">
    <property type="protein sequence ID" value="PZN80202.1"/>
    <property type="molecule type" value="Genomic_DNA"/>
</dbReference>
<evidence type="ECO:0000256" key="1">
    <source>
        <dbReference type="ARBA" id="ARBA00011245"/>
    </source>
</evidence>
<evidence type="ECO:0000256" key="3">
    <source>
        <dbReference type="ARBA" id="ARBA00022729"/>
    </source>
</evidence>
<dbReference type="AlphaFoldDB" id="A0A2W4R8I0"/>
<name>A0A2W4R8I0_9GAMM</name>
<comment type="subunit">
    <text evidence="1">Monomer.</text>
</comment>
<keyword evidence="2" id="KW-0813">Transport</keyword>
<keyword evidence="4" id="KW-0653">Protein transport</keyword>
<comment type="caution">
    <text evidence="5">The sequence shown here is derived from an EMBL/GenBank/DDBJ whole genome shotgun (WGS) entry which is preliminary data.</text>
</comment>
<dbReference type="InterPro" id="IPR029046">
    <property type="entry name" value="LolA/LolB/LppX"/>
</dbReference>
<dbReference type="GO" id="GO:0015031">
    <property type="term" value="P:protein transport"/>
    <property type="evidence" value="ECO:0007669"/>
    <property type="project" value="UniProtKB-KW"/>
</dbReference>
<gene>
    <name evidence="5" type="ORF">DM484_10295</name>
</gene>
<accession>A0A2W4R8I0</accession>
<evidence type="ECO:0000256" key="2">
    <source>
        <dbReference type="ARBA" id="ARBA00022448"/>
    </source>
</evidence>
<evidence type="ECO:0008006" key="7">
    <source>
        <dbReference type="Google" id="ProtNLM"/>
    </source>
</evidence>
<keyword evidence="3" id="KW-0732">Signal</keyword>
<dbReference type="Proteomes" id="UP000249396">
    <property type="component" value="Unassembled WGS sequence"/>
</dbReference>
<proteinExistence type="predicted"/>
<sequence>MHSKQHGVALTSSRPALLAAMVFALVTQGCAHKPTSAMPTPEPVAKAAEQPLTKPALEAPAPIIEQQALDRLKTMSDKLAAAKSFTYRSRSTVEIPAKTGQFLTHFVESEVALERPNKLHSNVAGDLPHFRFYYDGVNVTVLDIQKNLYATAKAPGTIDEMLPFVMEKAGIDFPSADFLMSSPYAELTKGLTHAIVVGPAKVDGVACEHFAFMGPAANWEVWIDANSLPRRLATTYKSVTNFPRFQVEFFDWNLKPKLNAGQFVFKKPLGAKEIEFTSKIDNPPQ</sequence>
<evidence type="ECO:0000313" key="6">
    <source>
        <dbReference type="Proteomes" id="UP000249396"/>
    </source>
</evidence>
<dbReference type="PROSITE" id="PS51257">
    <property type="entry name" value="PROKAR_LIPOPROTEIN"/>
    <property type="match status" value="1"/>
</dbReference>
<evidence type="ECO:0000256" key="4">
    <source>
        <dbReference type="ARBA" id="ARBA00022927"/>
    </source>
</evidence>
<dbReference type="InterPro" id="IPR019207">
    <property type="entry name" value="DUF2092"/>
</dbReference>
<organism evidence="5 6">
    <name type="scientific">Candidatus Methylumidiphilus alinenensis</name>
    <dbReference type="NCBI Taxonomy" id="2202197"/>
    <lineage>
        <taxon>Bacteria</taxon>
        <taxon>Pseudomonadati</taxon>
        <taxon>Pseudomonadota</taxon>
        <taxon>Gammaproteobacteria</taxon>
        <taxon>Methylococcales</taxon>
        <taxon>Candidatus Methylumidiphilus</taxon>
    </lineage>
</organism>
<evidence type="ECO:0000313" key="5">
    <source>
        <dbReference type="EMBL" id="PZN80202.1"/>
    </source>
</evidence>
<protein>
    <recommendedName>
        <fullName evidence="7">DUF2092 domain-containing protein</fullName>
    </recommendedName>
</protein>